<keyword evidence="2" id="KW-1185">Reference proteome</keyword>
<comment type="caution">
    <text evidence="1">The sequence shown here is derived from an EMBL/GenBank/DDBJ whole genome shotgun (WGS) entry which is preliminary data.</text>
</comment>
<accession>A0A5R9FNQ2</accession>
<protein>
    <submittedName>
        <fullName evidence="1">Uncharacterized protein</fullName>
    </submittedName>
</protein>
<evidence type="ECO:0000313" key="1">
    <source>
        <dbReference type="EMBL" id="TLS44971.1"/>
    </source>
</evidence>
<evidence type="ECO:0000313" key="2">
    <source>
        <dbReference type="Proteomes" id="UP000305906"/>
    </source>
</evidence>
<proteinExistence type="predicted"/>
<dbReference type="EMBL" id="VBZC01000017">
    <property type="protein sequence ID" value="TLS44971.1"/>
    <property type="molecule type" value="Genomic_DNA"/>
</dbReference>
<sequence>MHLPRLTTARDQALTMLDLPKRQRQALPRLQVITLTDYATELDELIQSITTDDTEEGVESA</sequence>
<reference evidence="1 2" key="1">
    <citation type="submission" date="2019-05" db="EMBL/GenBank/DDBJ databases">
        <title>Streptomyces sp. NEAU-C151, a novel actinomycete isolated from soil.</title>
        <authorList>
            <person name="Han L."/>
            <person name="Jiang H."/>
        </authorList>
    </citation>
    <scope>NUCLEOTIDE SEQUENCE [LARGE SCALE GENOMIC DNA]</scope>
    <source>
        <strain evidence="1 2">NEAU-C151</strain>
    </source>
</reference>
<organism evidence="1 2">
    <name type="scientific">Streptomyces montanus</name>
    <dbReference type="NCBI Taxonomy" id="2580423"/>
    <lineage>
        <taxon>Bacteria</taxon>
        <taxon>Bacillati</taxon>
        <taxon>Actinomycetota</taxon>
        <taxon>Actinomycetes</taxon>
        <taxon>Kitasatosporales</taxon>
        <taxon>Streptomycetaceae</taxon>
        <taxon>Streptomyces</taxon>
    </lineage>
</organism>
<dbReference type="RefSeq" id="WP_138046131.1">
    <property type="nucleotide sequence ID" value="NZ_VBZC01000017.1"/>
</dbReference>
<dbReference type="AlphaFoldDB" id="A0A5R9FNQ2"/>
<name>A0A5R9FNQ2_9ACTN</name>
<gene>
    <name evidence="1" type="ORF">FE633_17685</name>
</gene>
<dbReference type="Proteomes" id="UP000305906">
    <property type="component" value="Unassembled WGS sequence"/>
</dbReference>